<protein>
    <submittedName>
        <fullName evidence="6">Dehydrogenase</fullName>
    </submittedName>
</protein>
<dbReference type="Proteomes" id="UP000245474">
    <property type="component" value="Unassembled WGS sequence"/>
</dbReference>
<sequence length="328" mass="34615">MAETAYALWITAPGEVALRRQALADPGTDEVLVRTLYTGVSRGTEALVYRGGVPESQHAAMRAPFQEGDFPAPVKYGYASVGIVEAGPEALRGRTVFCLHPHQDRYVVPVGAARPLPPDLPPGRAVLAANVETAVNGLWDAAPRVGERIVIIGAGVVGCLVAALCASLPGSDVQLVDVNPARAALAGRLGVPFSSPDAVRGPADRVLHASGSEAGLRQALALAGNEGEVVELSWFGDREISLPLGEGFHARRLTLRASQVGQIAAAERPRWDHARRLDLALALLACHPEWEALIDGESDFADLPQTLPRVLAGAGLCHRVRYPAAETD</sequence>
<dbReference type="InterPro" id="IPR036291">
    <property type="entry name" value="NAD(P)-bd_dom_sf"/>
</dbReference>
<keyword evidence="5" id="KW-0560">Oxidoreductase</keyword>
<dbReference type="GO" id="GO:0046872">
    <property type="term" value="F:metal ion binding"/>
    <property type="evidence" value="ECO:0007669"/>
    <property type="project" value="UniProtKB-KW"/>
</dbReference>
<comment type="cofactor">
    <cofactor evidence="1">
        <name>Zn(2+)</name>
        <dbReference type="ChEBI" id="CHEBI:29105"/>
    </cofactor>
</comment>
<dbReference type="GO" id="GO:0016491">
    <property type="term" value="F:oxidoreductase activity"/>
    <property type="evidence" value="ECO:0007669"/>
    <property type="project" value="UniProtKB-KW"/>
</dbReference>
<dbReference type="EMBL" id="QFFI01000006">
    <property type="protein sequence ID" value="PWG64284.1"/>
    <property type="molecule type" value="Genomic_DNA"/>
</dbReference>
<dbReference type="SUPFAM" id="SSF51735">
    <property type="entry name" value="NAD(P)-binding Rossmann-fold domains"/>
    <property type="match status" value="1"/>
</dbReference>
<evidence type="ECO:0000313" key="6">
    <source>
        <dbReference type="EMBL" id="PWG64284.1"/>
    </source>
</evidence>
<proteinExistence type="inferred from homology"/>
<dbReference type="CDD" id="cd08255">
    <property type="entry name" value="2-desacetyl-2-hydroxyethyl_bacteriochlorophyllide_like"/>
    <property type="match status" value="1"/>
</dbReference>
<comment type="similarity">
    <text evidence="2">Belongs to the zinc-containing alcohol dehydrogenase family.</text>
</comment>
<dbReference type="PANTHER" id="PTHR43350">
    <property type="entry name" value="NAD-DEPENDENT ALCOHOL DEHYDROGENASE"/>
    <property type="match status" value="1"/>
</dbReference>
<evidence type="ECO:0000313" key="7">
    <source>
        <dbReference type="Proteomes" id="UP000245474"/>
    </source>
</evidence>
<dbReference type="AlphaFoldDB" id="A0A2U2N5M7"/>
<dbReference type="Gene3D" id="3.90.180.10">
    <property type="entry name" value="Medium-chain alcohol dehydrogenases, catalytic domain"/>
    <property type="match status" value="2"/>
</dbReference>
<keyword evidence="3" id="KW-0479">Metal-binding</keyword>
<dbReference type="Gene3D" id="3.40.50.720">
    <property type="entry name" value="NAD(P)-binding Rossmann-like Domain"/>
    <property type="match status" value="1"/>
</dbReference>
<accession>A0A2U2N5M7</accession>
<evidence type="ECO:0000256" key="4">
    <source>
        <dbReference type="ARBA" id="ARBA00022833"/>
    </source>
</evidence>
<dbReference type="SUPFAM" id="SSF50129">
    <property type="entry name" value="GroES-like"/>
    <property type="match status" value="1"/>
</dbReference>
<gene>
    <name evidence="6" type="ORF">DEM34_05200</name>
</gene>
<evidence type="ECO:0000256" key="3">
    <source>
        <dbReference type="ARBA" id="ARBA00022723"/>
    </source>
</evidence>
<keyword evidence="4" id="KW-0862">Zinc</keyword>
<dbReference type="InterPro" id="IPR011032">
    <property type="entry name" value="GroES-like_sf"/>
</dbReference>
<evidence type="ECO:0000256" key="2">
    <source>
        <dbReference type="ARBA" id="ARBA00008072"/>
    </source>
</evidence>
<dbReference type="OrthoDB" id="9781588at2"/>
<keyword evidence="7" id="KW-1185">Reference proteome</keyword>
<organism evidence="6 7">
    <name type="scientific">Sediminicurvatus halobius</name>
    <dbReference type="NCBI Taxonomy" id="2182432"/>
    <lineage>
        <taxon>Bacteria</taxon>
        <taxon>Pseudomonadati</taxon>
        <taxon>Pseudomonadota</taxon>
        <taxon>Gammaproteobacteria</taxon>
        <taxon>Chromatiales</taxon>
        <taxon>Ectothiorhodospiraceae</taxon>
        <taxon>Sediminicurvatus</taxon>
    </lineage>
</organism>
<comment type="caution">
    <text evidence="6">The sequence shown here is derived from an EMBL/GenBank/DDBJ whole genome shotgun (WGS) entry which is preliminary data.</text>
</comment>
<name>A0A2U2N5M7_9GAMM</name>
<evidence type="ECO:0000256" key="1">
    <source>
        <dbReference type="ARBA" id="ARBA00001947"/>
    </source>
</evidence>
<dbReference type="PANTHER" id="PTHR43350:SF19">
    <property type="entry name" value="D-GULOSIDE 3-DEHYDROGENASE"/>
    <property type="match status" value="1"/>
</dbReference>
<dbReference type="RefSeq" id="WP_109676966.1">
    <property type="nucleotide sequence ID" value="NZ_CP086615.1"/>
</dbReference>
<reference evidence="6 7" key="1">
    <citation type="submission" date="2018-05" db="EMBL/GenBank/DDBJ databases">
        <title>Spiribacter halobius sp. nov., a moderately halophilic bacterium isolated from marine solar saltern.</title>
        <authorList>
            <person name="Zheng W.-S."/>
            <person name="Lu D.-C."/>
            <person name="Du Z.-J."/>
        </authorList>
    </citation>
    <scope>NUCLEOTIDE SEQUENCE [LARGE SCALE GENOMIC DNA]</scope>
    <source>
        <strain evidence="6 7">E85</strain>
    </source>
</reference>
<evidence type="ECO:0000256" key="5">
    <source>
        <dbReference type="ARBA" id="ARBA00023002"/>
    </source>
</evidence>